<dbReference type="STRING" id="43989.cce_0513"/>
<organism evidence="2 3">
    <name type="scientific">Crocosphaera subtropica (strain ATCC 51142 / BH68)</name>
    <name type="common">Cyanothece sp. (strain ATCC 51142)</name>
    <dbReference type="NCBI Taxonomy" id="43989"/>
    <lineage>
        <taxon>Bacteria</taxon>
        <taxon>Bacillati</taxon>
        <taxon>Cyanobacteriota</taxon>
        <taxon>Cyanophyceae</taxon>
        <taxon>Oscillatoriophycideae</taxon>
        <taxon>Chroococcales</taxon>
        <taxon>Aphanothecaceae</taxon>
        <taxon>Crocosphaera</taxon>
        <taxon>Crocosphaera subtropica</taxon>
    </lineage>
</organism>
<dbReference type="HOGENOM" id="CLU_854481_0_0_3"/>
<dbReference type="Gene3D" id="3.40.50.150">
    <property type="entry name" value="Vaccinia Virus protein VP39"/>
    <property type="match status" value="1"/>
</dbReference>
<evidence type="ECO:0008006" key="4">
    <source>
        <dbReference type="Google" id="ProtNLM"/>
    </source>
</evidence>
<dbReference type="Proteomes" id="UP000001203">
    <property type="component" value="Chromosome circular"/>
</dbReference>
<dbReference type="SUPFAM" id="SSF53335">
    <property type="entry name" value="S-adenosyl-L-methionine-dependent methyltransferases"/>
    <property type="match status" value="1"/>
</dbReference>
<dbReference type="eggNOG" id="COG4122">
    <property type="taxonomic scope" value="Bacteria"/>
</dbReference>
<dbReference type="OrthoDB" id="460413at2"/>
<evidence type="ECO:0000313" key="2">
    <source>
        <dbReference type="EMBL" id="ACB49864.1"/>
    </source>
</evidence>
<evidence type="ECO:0000313" key="3">
    <source>
        <dbReference type="Proteomes" id="UP000001203"/>
    </source>
</evidence>
<name>B1WP82_CROS5</name>
<dbReference type="PANTHER" id="PTHR40036">
    <property type="entry name" value="MACROCIN O-METHYLTRANSFERASE"/>
    <property type="match status" value="1"/>
</dbReference>
<keyword evidence="3" id="KW-1185">Reference proteome</keyword>
<dbReference type="AlphaFoldDB" id="B1WP82"/>
<proteinExistence type="predicted"/>
<feature type="coiled-coil region" evidence="1">
    <location>
        <begin position="5"/>
        <end position="39"/>
    </location>
</feature>
<dbReference type="RefSeq" id="WP_009546595.1">
    <property type="nucleotide sequence ID" value="NC_010546.1"/>
</dbReference>
<dbReference type="EMBL" id="CP000806">
    <property type="protein sequence ID" value="ACB49864.1"/>
    <property type="molecule type" value="Genomic_DNA"/>
</dbReference>
<accession>B1WP82</accession>
<reference evidence="2 3" key="1">
    <citation type="journal article" date="2008" name="Proc. Natl. Acad. Sci. U.S.A.">
        <title>The genome of Cyanothece 51142, a unicellular diazotrophic cyanobacterium important in the marine nitrogen cycle.</title>
        <authorList>
            <person name="Welsh E.A."/>
            <person name="Liberton M."/>
            <person name="Stoeckel J."/>
            <person name="Loh T."/>
            <person name="Elvitigala T."/>
            <person name="Wang C."/>
            <person name="Wollam A."/>
            <person name="Fulton R.S."/>
            <person name="Clifton S.W."/>
            <person name="Jacobs J.M."/>
            <person name="Aurora R."/>
            <person name="Ghosh B.K."/>
            <person name="Sherman L.A."/>
            <person name="Smith R.D."/>
            <person name="Wilson R.K."/>
            <person name="Pakrasi H.B."/>
        </authorList>
    </citation>
    <scope>NUCLEOTIDE SEQUENCE [LARGE SCALE GENOMIC DNA]</scope>
    <source>
        <strain evidence="3">ATCC 51142 / BH68</strain>
    </source>
</reference>
<dbReference type="InterPro" id="IPR008884">
    <property type="entry name" value="TylF_MeTrfase"/>
</dbReference>
<dbReference type="KEGG" id="cyt:cce_0513"/>
<keyword evidence="1" id="KW-0175">Coiled coil</keyword>
<dbReference type="PANTHER" id="PTHR40036:SF1">
    <property type="entry name" value="MACROCIN O-METHYLTRANSFERASE"/>
    <property type="match status" value="1"/>
</dbReference>
<evidence type="ECO:0000256" key="1">
    <source>
        <dbReference type="SAM" id="Coils"/>
    </source>
</evidence>
<gene>
    <name evidence="2" type="ordered locus">cce_0513</name>
</gene>
<dbReference type="Pfam" id="PF05711">
    <property type="entry name" value="TylF"/>
    <property type="match status" value="1"/>
</dbReference>
<protein>
    <recommendedName>
        <fullName evidence="4">Macrocin O-methyltransferase</fullName>
    </recommendedName>
</protein>
<dbReference type="InterPro" id="IPR029063">
    <property type="entry name" value="SAM-dependent_MTases_sf"/>
</dbReference>
<sequence length="325" mass="37974">MTNHFEKLQQEIDQQTEIIQQAENVILELQDKLLLAQELISARETSKFWKLRQKWFHFKKKLGLVQDEQQINWREQLALPSPLELPKMVVNMPEVYFSSEKYDSAQEYIQPDLDPSPVDLHFQYLQSQVKPFTLVGTERMQSLYNLSQRIEIEKIPGDVIECGVCNGGTAAILAHFATRSFNYNRTVWLFDSFAGMPKTTEEDEEEAKKYIGKDVGDFNNVLTILNLVNSDMTKVKIIEGWFENTFPKVHIPEIALLNIDADWYASVKFCLETFYDFVVPGGFISFDDYGHWPGCRKAVDEFFKERQLSYKLHEVDYTARWIQKV</sequence>